<evidence type="ECO:0000313" key="11">
    <source>
        <dbReference type="Proteomes" id="UP000033615"/>
    </source>
</evidence>
<evidence type="ECO:0000256" key="3">
    <source>
        <dbReference type="ARBA" id="ARBA00022692"/>
    </source>
</evidence>
<dbReference type="EMBL" id="LAKD02000001">
    <property type="protein sequence ID" value="OPF84585.1"/>
    <property type="molecule type" value="Genomic_DNA"/>
</dbReference>
<keyword evidence="5 7" id="KW-0472">Membrane</keyword>
<gene>
    <name evidence="10" type="ORF">VT50_0200660</name>
</gene>
<feature type="transmembrane region" description="Helical" evidence="7">
    <location>
        <begin position="445"/>
        <end position="471"/>
    </location>
</feature>
<feature type="domain" description="ABC3 transporter permease C-terminal" evidence="8">
    <location>
        <begin position="726"/>
        <end position="841"/>
    </location>
</feature>
<dbReference type="GO" id="GO:0005886">
    <property type="term" value="C:plasma membrane"/>
    <property type="evidence" value="ECO:0007669"/>
    <property type="project" value="UniProtKB-SubCell"/>
</dbReference>
<protein>
    <submittedName>
        <fullName evidence="10">ABC transporter permease</fullName>
    </submittedName>
</protein>
<organism evidence="10 11">
    <name type="scientific">Streptomyces antioxidans</name>
    <dbReference type="NCBI Taxonomy" id="1507734"/>
    <lineage>
        <taxon>Bacteria</taxon>
        <taxon>Bacillati</taxon>
        <taxon>Actinomycetota</taxon>
        <taxon>Actinomycetes</taxon>
        <taxon>Kitasatosporales</taxon>
        <taxon>Streptomycetaceae</taxon>
        <taxon>Streptomyces</taxon>
    </lineage>
</organism>
<dbReference type="InterPro" id="IPR050250">
    <property type="entry name" value="Macrolide_Exporter_MacB"/>
</dbReference>
<evidence type="ECO:0000256" key="6">
    <source>
        <dbReference type="ARBA" id="ARBA00038076"/>
    </source>
</evidence>
<dbReference type="GO" id="GO:0022857">
    <property type="term" value="F:transmembrane transporter activity"/>
    <property type="evidence" value="ECO:0007669"/>
    <property type="project" value="TreeGrafter"/>
</dbReference>
<proteinExistence type="inferred from homology"/>
<dbReference type="OrthoDB" id="9780560at2"/>
<feature type="domain" description="MacB-like periplasmic core" evidence="9">
    <location>
        <begin position="491"/>
        <end position="692"/>
    </location>
</feature>
<keyword evidence="11" id="KW-1185">Reference proteome</keyword>
<dbReference type="AlphaFoldDB" id="A0A1V4DD15"/>
<name>A0A1V4DD15_9ACTN</name>
<comment type="caution">
    <text evidence="10">The sequence shown here is derived from an EMBL/GenBank/DDBJ whole genome shotgun (WGS) entry which is preliminary data.</text>
</comment>
<dbReference type="Pfam" id="PF12704">
    <property type="entry name" value="MacB_PCD"/>
    <property type="match status" value="2"/>
</dbReference>
<feature type="transmembrane region" description="Helical" evidence="7">
    <location>
        <begin position="413"/>
        <end position="433"/>
    </location>
</feature>
<evidence type="ECO:0000313" key="10">
    <source>
        <dbReference type="EMBL" id="OPF84585.1"/>
    </source>
</evidence>
<evidence type="ECO:0000256" key="1">
    <source>
        <dbReference type="ARBA" id="ARBA00004651"/>
    </source>
</evidence>
<feature type="domain" description="ABC3 transporter permease C-terminal" evidence="8">
    <location>
        <begin position="274"/>
        <end position="393"/>
    </location>
</feature>
<feature type="transmembrane region" description="Helical" evidence="7">
    <location>
        <begin position="725"/>
        <end position="747"/>
    </location>
</feature>
<evidence type="ECO:0000256" key="2">
    <source>
        <dbReference type="ARBA" id="ARBA00022475"/>
    </source>
</evidence>
<feature type="transmembrane region" description="Helical" evidence="7">
    <location>
        <begin position="315"/>
        <end position="348"/>
    </location>
</feature>
<feature type="domain" description="MacB-like periplasmic core" evidence="9">
    <location>
        <begin position="18"/>
        <end position="238"/>
    </location>
</feature>
<evidence type="ECO:0000259" key="8">
    <source>
        <dbReference type="Pfam" id="PF02687"/>
    </source>
</evidence>
<evidence type="ECO:0000256" key="5">
    <source>
        <dbReference type="ARBA" id="ARBA00023136"/>
    </source>
</evidence>
<evidence type="ECO:0000256" key="7">
    <source>
        <dbReference type="SAM" id="Phobius"/>
    </source>
</evidence>
<feature type="transmembrane region" description="Helical" evidence="7">
    <location>
        <begin position="270"/>
        <end position="294"/>
    </location>
</feature>
<dbReference type="PANTHER" id="PTHR30572:SF4">
    <property type="entry name" value="ABC TRANSPORTER PERMEASE YTRF"/>
    <property type="match status" value="1"/>
</dbReference>
<dbReference type="RefSeq" id="WP_046084492.1">
    <property type="nucleotide sequence ID" value="NZ_LAKD02000001.1"/>
</dbReference>
<keyword evidence="4 7" id="KW-1133">Transmembrane helix</keyword>
<keyword evidence="2" id="KW-1003">Cell membrane</keyword>
<evidence type="ECO:0000256" key="4">
    <source>
        <dbReference type="ARBA" id="ARBA00022989"/>
    </source>
</evidence>
<feature type="transmembrane region" description="Helical" evidence="7">
    <location>
        <begin position="492"/>
        <end position="515"/>
    </location>
</feature>
<feature type="transmembrane region" description="Helical" evidence="7">
    <location>
        <begin position="360"/>
        <end position="384"/>
    </location>
</feature>
<dbReference type="InterPro" id="IPR003838">
    <property type="entry name" value="ABC3_permease_C"/>
</dbReference>
<dbReference type="InterPro" id="IPR025857">
    <property type="entry name" value="MacB_PCD"/>
</dbReference>
<feature type="transmembrane region" description="Helical" evidence="7">
    <location>
        <begin position="775"/>
        <end position="798"/>
    </location>
</feature>
<evidence type="ECO:0000259" key="9">
    <source>
        <dbReference type="Pfam" id="PF12704"/>
    </source>
</evidence>
<reference evidence="10" key="1">
    <citation type="submission" date="2016-12" db="EMBL/GenBank/DDBJ databases">
        <title>Genome sequence of Streptomyces antioxidans MUSC 164.</title>
        <authorList>
            <person name="Lee L.-H."/>
            <person name="Ser H.-L."/>
        </authorList>
    </citation>
    <scope>NUCLEOTIDE SEQUENCE [LARGE SCALE GENOMIC DNA]</scope>
    <source>
        <strain evidence="10">MUSC 164</strain>
    </source>
</reference>
<feature type="transmembrane region" description="Helical" evidence="7">
    <location>
        <begin position="810"/>
        <end position="831"/>
    </location>
</feature>
<keyword evidence="3 7" id="KW-0812">Transmembrane</keyword>
<dbReference type="Proteomes" id="UP000033615">
    <property type="component" value="Unassembled WGS sequence"/>
</dbReference>
<dbReference type="Pfam" id="PF02687">
    <property type="entry name" value="FtsX"/>
    <property type="match status" value="2"/>
</dbReference>
<comment type="subcellular location">
    <subcellularLocation>
        <location evidence="1">Cell membrane</location>
        <topology evidence="1">Multi-pass membrane protein</topology>
    </subcellularLocation>
</comment>
<sequence length="849" mass="87345">MFKATLKSVLSRKLRLLLSGLAVVLGVTFVSGAFVLQDTLGRSFDAQFAGAYDDIDLQVAAKARVSGSAGDAASAPVGLDAATVRRVADVPGVGKADGDIRVEGARALGKDGKVVPSTGGPRYGKGWTGETSLLALRKGHAPAKPDEVAINAGLAEKGHFSVGDSIGVLTGQPKRSFTVAGIFGYSGDRDSIGGEQTVAFTEPVARELMLGHNGQYSAISVDLASGAKSATVKAALKKELGSGFEVRTGEELSKASADRSREILDLVTQVLLGFAAVAVLVGVFLIINTFSIIIAQRMRELALLRALGASRRQMIGSVLLESLVIGLVAAVIGLGLGVGLGALGASLLAGTIKGLEVADLAVPANAVVVSLVVGVGVTMLAALFPALRAAKVAPIAVIRSAVAPDRKHRKQTWTGSVLLVLGAALLVMGLAGSGDAAMSAVLPGVLLTFIGVTLLTPLISRPAVWLLGGLFSRSLPGQLGRRNSARNPRRTAITASALMIGVALVTTLSTVAASAKDSVNNEISDKLKSQLVAMGDSGDSMSASIDPAALRQARGVDGVEAVAAASFDTAKVGKDTQSVSSWEDWGAARGMLSLRAEAGSIDELAPGSVLMNKATAKDRDLKVGDKVTVQLQRGEPRSYRLAGTFEDMALANSVVIPWADATEGFRNAQPSQAFFELAADASVASVQPGIEKALRDSPEVTVQSKDAIAQKFNDGFDMMLNLVQALLAVAMIIAVLGIVNTLALSVMERTKELGALRAIGLGRGQTIRMIMTESVVISLFGAVLGVVVGAGLGLAVAHSMRSQGVNTLSLPWSLMAVYLVGAAIVGALASLGPARRGARLNVLRAVTQE</sequence>
<accession>A0A1V4DD15</accession>
<dbReference type="PANTHER" id="PTHR30572">
    <property type="entry name" value="MEMBRANE COMPONENT OF TRANSPORTER-RELATED"/>
    <property type="match status" value="1"/>
</dbReference>
<comment type="similarity">
    <text evidence="6">Belongs to the ABC-4 integral membrane protein family.</text>
</comment>